<evidence type="ECO:0000256" key="2">
    <source>
        <dbReference type="ARBA" id="ARBA00022786"/>
    </source>
</evidence>
<gene>
    <name evidence="4" type="ORF">HAX54_035442</name>
</gene>
<dbReference type="InterPro" id="IPR011989">
    <property type="entry name" value="ARM-like"/>
</dbReference>
<dbReference type="InterPro" id="IPR016024">
    <property type="entry name" value="ARM-type_fold"/>
</dbReference>
<accession>A0ABS8SG96</accession>
<name>A0ABS8SG96_DATST</name>
<dbReference type="InterPro" id="IPR000225">
    <property type="entry name" value="Armadillo"/>
</dbReference>
<reference evidence="4 5" key="1">
    <citation type="journal article" date="2021" name="BMC Genomics">
        <title>Datura genome reveals duplications of psychoactive alkaloid biosynthetic genes and high mutation rate following tissue culture.</title>
        <authorList>
            <person name="Rajewski A."/>
            <person name="Carter-House D."/>
            <person name="Stajich J."/>
            <person name="Litt A."/>
        </authorList>
    </citation>
    <scope>NUCLEOTIDE SEQUENCE [LARGE SCALE GENOMIC DNA]</scope>
    <source>
        <strain evidence="4">AR-01</strain>
    </source>
</reference>
<sequence>MEMKCFQGQQQPLRLMLQRMYQNPNLLHHCLFYEGSRILSMPETRARNQSIWRRPERFPISFLLRLKEGLIFWNLRSKLGSWSRTWNSNSIDVQRDATAELRLLAKHNMDNRIVMANCGSINLLVNLLHSEDMKAGVAVSRELMDPAAGMVDKAAAVLSNLASIHEEEQHWSGRRDSVLG</sequence>
<dbReference type="EMBL" id="JACEIK010000463">
    <property type="protein sequence ID" value="MCD7457584.1"/>
    <property type="molecule type" value="Genomic_DNA"/>
</dbReference>
<keyword evidence="1" id="KW-0677">Repeat</keyword>
<comment type="caution">
    <text evidence="4">The sequence shown here is derived from an EMBL/GenBank/DDBJ whole genome shotgun (WGS) entry which is preliminary data.</text>
</comment>
<proteinExistence type="predicted"/>
<dbReference type="PROSITE" id="PS50176">
    <property type="entry name" value="ARM_REPEAT"/>
    <property type="match status" value="1"/>
</dbReference>
<dbReference type="Proteomes" id="UP000823775">
    <property type="component" value="Unassembled WGS sequence"/>
</dbReference>
<dbReference type="Gene3D" id="1.25.10.10">
    <property type="entry name" value="Leucine-rich Repeat Variant"/>
    <property type="match status" value="1"/>
</dbReference>
<evidence type="ECO:0000256" key="1">
    <source>
        <dbReference type="ARBA" id="ARBA00022737"/>
    </source>
</evidence>
<evidence type="ECO:0000313" key="4">
    <source>
        <dbReference type="EMBL" id="MCD7457584.1"/>
    </source>
</evidence>
<protein>
    <submittedName>
        <fullName evidence="4">Uncharacterized protein</fullName>
    </submittedName>
</protein>
<evidence type="ECO:0000256" key="3">
    <source>
        <dbReference type="PROSITE-ProRule" id="PRU00259"/>
    </source>
</evidence>
<dbReference type="PANTHER" id="PTHR23315">
    <property type="entry name" value="U BOX DOMAIN-CONTAINING"/>
    <property type="match status" value="1"/>
</dbReference>
<organism evidence="4 5">
    <name type="scientific">Datura stramonium</name>
    <name type="common">Jimsonweed</name>
    <name type="synonym">Common thornapple</name>
    <dbReference type="NCBI Taxonomy" id="4076"/>
    <lineage>
        <taxon>Eukaryota</taxon>
        <taxon>Viridiplantae</taxon>
        <taxon>Streptophyta</taxon>
        <taxon>Embryophyta</taxon>
        <taxon>Tracheophyta</taxon>
        <taxon>Spermatophyta</taxon>
        <taxon>Magnoliopsida</taxon>
        <taxon>eudicotyledons</taxon>
        <taxon>Gunneridae</taxon>
        <taxon>Pentapetalae</taxon>
        <taxon>asterids</taxon>
        <taxon>lamiids</taxon>
        <taxon>Solanales</taxon>
        <taxon>Solanaceae</taxon>
        <taxon>Solanoideae</taxon>
        <taxon>Datureae</taxon>
        <taxon>Datura</taxon>
    </lineage>
</organism>
<dbReference type="SUPFAM" id="SSF48371">
    <property type="entry name" value="ARM repeat"/>
    <property type="match status" value="1"/>
</dbReference>
<evidence type="ECO:0000313" key="5">
    <source>
        <dbReference type="Proteomes" id="UP000823775"/>
    </source>
</evidence>
<keyword evidence="2" id="KW-0833">Ubl conjugation pathway</keyword>
<dbReference type="PANTHER" id="PTHR23315:SF7">
    <property type="entry name" value="U-BOX DOMAIN-CONTAINING PROTEIN 4"/>
    <property type="match status" value="1"/>
</dbReference>
<feature type="repeat" description="ARM" evidence="3">
    <location>
        <begin position="119"/>
        <end position="169"/>
    </location>
</feature>
<keyword evidence="5" id="KW-1185">Reference proteome</keyword>